<dbReference type="InterPro" id="IPR015421">
    <property type="entry name" value="PyrdxlP-dep_Trfase_major"/>
</dbReference>
<evidence type="ECO:0000313" key="9">
    <source>
        <dbReference type="Proteomes" id="UP000604001"/>
    </source>
</evidence>
<dbReference type="SUPFAM" id="SSF53383">
    <property type="entry name" value="PLP-dependent transferases"/>
    <property type="match status" value="1"/>
</dbReference>
<dbReference type="InterPro" id="IPR004839">
    <property type="entry name" value="Aminotransferase_I/II_large"/>
</dbReference>
<keyword evidence="4 6" id="KW-0808">Transferase</keyword>
<reference evidence="8 9" key="1">
    <citation type="submission" date="2020-08" db="EMBL/GenBank/DDBJ databases">
        <title>novel species in genus Nocardioides.</title>
        <authorList>
            <person name="Zhang G."/>
        </authorList>
    </citation>
    <scope>NUCLEOTIDE SEQUENCE [LARGE SCALE GENOMIC DNA]</scope>
    <source>
        <strain evidence="8 9">SC8A-24</strain>
    </source>
</reference>
<dbReference type="EC" id="2.6.1.-" evidence="6"/>
<dbReference type="EMBL" id="JACMYC010000010">
    <property type="protein sequence ID" value="MBC2961705.1"/>
    <property type="molecule type" value="Genomic_DNA"/>
</dbReference>
<evidence type="ECO:0000259" key="7">
    <source>
        <dbReference type="Pfam" id="PF00155"/>
    </source>
</evidence>
<evidence type="ECO:0000256" key="5">
    <source>
        <dbReference type="ARBA" id="ARBA00022898"/>
    </source>
</evidence>
<gene>
    <name evidence="8" type="ORF">H7344_15505</name>
</gene>
<sequence length="376" mass="40144">MDLLAASAERQRRHGDMLNLLAGQPSTGAPAPVVAEAVRLLQSGDPLGYTPAAGIHELREAIAGHHRRAHGIEVDPTDVVVTTGSSGGFLLAFLAAFEVGDKVAMARPGYPCYRNVLAALGCDVVEIATGPATRFQPSVEQVAALHAEVGLKGLVVASPANPTGTMLLPEELAALARWCEDNDVQLISDEIYHGIEYDPLDGVPSLARSAWETSREAVVFSSFSKYFSMTGWRIGWMLVPQRLRRAVDVLTGNFTICPPVIAQRACLAAFDDASYAELDGHVARYAANRRVLLDGLADLGITRLAPADGAFYVYADVAHLTDDSMAFAHDLLQRVGVAVAPGIDFDTAEGSSFVRMSFAGQQSEIEQALDRLSTAL</sequence>
<comment type="cofactor">
    <cofactor evidence="1 6">
        <name>pyridoxal 5'-phosphate</name>
        <dbReference type="ChEBI" id="CHEBI:597326"/>
    </cofactor>
</comment>
<evidence type="ECO:0000256" key="1">
    <source>
        <dbReference type="ARBA" id="ARBA00001933"/>
    </source>
</evidence>
<dbReference type="InterPro" id="IPR004838">
    <property type="entry name" value="NHTrfase_class1_PyrdxlP-BS"/>
</dbReference>
<dbReference type="Pfam" id="PF00155">
    <property type="entry name" value="Aminotran_1_2"/>
    <property type="match status" value="1"/>
</dbReference>
<dbReference type="PROSITE" id="PS00105">
    <property type="entry name" value="AA_TRANSFER_CLASS_1"/>
    <property type="match status" value="1"/>
</dbReference>
<dbReference type="InterPro" id="IPR015424">
    <property type="entry name" value="PyrdxlP-dep_Trfase"/>
</dbReference>
<keyword evidence="9" id="KW-1185">Reference proteome</keyword>
<evidence type="ECO:0000256" key="6">
    <source>
        <dbReference type="RuleBase" id="RU000481"/>
    </source>
</evidence>
<keyword evidence="3 6" id="KW-0032">Aminotransferase</keyword>
<feature type="domain" description="Aminotransferase class I/classII large" evidence="7">
    <location>
        <begin position="16"/>
        <end position="372"/>
    </location>
</feature>
<comment type="caution">
    <text evidence="8">The sequence shown here is derived from an EMBL/GenBank/DDBJ whole genome shotgun (WGS) entry which is preliminary data.</text>
</comment>
<name>A0ABR6UBP3_9ACTN</name>
<dbReference type="Proteomes" id="UP000604001">
    <property type="component" value="Unassembled WGS sequence"/>
</dbReference>
<evidence type="ECO:0000313" key="8">
    <source>
        <dbReference type="EMBL" id="MBC2961705.1"/>
    </source>
</evidence>
<proteinExistence type="inferred from homology"/>
<dbReference type="CDD" id="cd00609">
    <property type="entry name" value="AAT_like"/>
    <property type="match status" value="1"/>
</dbReference>
<comment type="similarity">
    <text evidence="2 6">Belongs to the class-I pyridoxal-phosphate-dependent aminotransferase family.</text>
</comment>
<dbReference type="Gene3D" id="3.40.640.10">
    <property type="entry name" value="Type I PLP-dependent aspartate aminotransferase-like (Major domain)"/>
    <property type="match status" value="1"/>
</dbReference>
<dbReference type="PANTHER" id="PTHR46383:SF2">
    <property type="entry name" value="AMINOTRANSFERASE"/>
    <property type="match status" value="1"/>
</dbReference>
<dbReference type="PANTHER" id="PTHR46383">
    <property type="entry name" value="ASPARTATE AMINOTRANSFERASE"/>
    <property type="match status" value="1"/>
</dbReference>
<keyword evidence="5" id="KW-0663">Pyridoxal phosphate</keyword>
<organism evidence="8 9">
    <name type="scientific">Nocardioides deserti</name>
    <dbReference type="NCBI Taxonomy" id="1588644"/>
    <lineage>
        <taxon>Bacteria</taxon>
        <taxon>Bacillati</taxon>
        <taxon>Actinomycetota</taxon>
        <taxon>Actinomycetes</taxon>
        <taxon>Propionibacteriales</taxon>
        <taxon>Nocardioidaceae</taxon>
        <taxon>Nocardioides</taxon>
    </lineage>
</organism>
<accession>A0ABR6UBP3</accession>
<dbReference type="InterPro" id="IPR050596">
    <property type="entry name" value="AspAT/PAT-like"/>
</dbReference>
<evidence type="ECO:0000256" key="3">
    <source>
        <dbReference type="ARBA" id="ARBA00022576"/>
    </source>
</evidence>
<protein>
    <recommendedName>
        <fullName evidence="6">Aminotransferase</fullName>
        <ecNumber evidence="6">2.6.1.-</ecNumber>
    </recommendedName>
</protein>
<evidence type="ECO:0000256" key="2">
    <source>
        <dbReference type="ARBA" id="ARBA00007441"/>
    </source>
</evidence>
<evidence type="ECO:0000256" key="4">
    <source>
        <dbReference type="ARBA" id="ARBA00022679"/>
    </source>
</evidence>
<dbReference type="GO" id="GO:0008483">
    <property type="term" value="F:transaminase activity"/>
    <property type="evidence" value="ECO:0007669"/>
    <property type="project" value="UniProtKB-KW"/>
</dbReference>